<keyword evidence="2" id="KW-1185">Reference proteome</keyword>
<dbReference type="Proteomes" id="UP000298488">
    <property type="component" value="Unassembled WGS sequence"/>
</dbReference>
<reference evidence="1 2" key="1">
    <citation type="submission" date="2019-03" db="EMBL/GenBank/DDBJ databases">
        <title>Genomics of glacier-inhabiting Cryobacterium strains.</title>
        <authorList>
            <person name="Liu Q."/>
            <person name="Xin Y.-H."/>
        </authorList>
    </citation>
    <scope>NUCLEOTIDE SEQUENCE [LARGE SCALE GENOMIC DNA]</scope>
    <source>
        <strain evidence="1 2">CGMCC 1.10440</strain>
    </source>
</reference>
<sequence>MSRSENRDSTRIGDQPALRTSRGATWLIVGGLLAALSIGLLVALDALQPPVGLIGAAVLFVLYMLMVVAVLAIPVRRAKLVTLAGLMVAMAVVALVFVVAINVAEWSAVR</sequence>
<dbReference type="AlphaFoldDB" id="A0A4R8VAG0"/>
<accession>A0A4R8VAG0</accession>
<name>A0A4R8VAG0_9MICO</name>
<proteinExistence type="predicted"/>
<dbReference type="RefSeq" id="WP_104096051.1">
    <property type="nucleotide sequence ID" value="NZ_JACHBP010000001.1"/>
</dbReference>
<evidence type="ECO:0000313" key="2">
    <source>
        <dbReference type="Proteomes" id="UP000298488"/>
    </source>
</evidence>
<comment type="caution">
    <text evidence="1">The sequence shown here is derived from an EMBL/GenBank/DDBJ whole genome shotgun (WGS) entry which is preliminary data.</text>
</comment>
<dbReference type="EMBL" id="SOFI01000003">
    <property type="protein sequence ID" value="TFB80184.1"/>
    <property type="molecule type" value="Genomic_DNA"/>
</dbReference>
<gene>
    <name evidence="1" type="ORF">E3N84_09140</name>
</gene>
<organism evidence="1 2">
    <name type="scientific">Terrimesophilobacter mesophilus</name>
    <dbReference type="NCBI Taxonomy" id="433647"/>
    <lineage>
        <taxon>Bacteria</taxon>
        <taxon>Bacillati</taxon>
        <taxon>Actinomycetota</taxon>
        <taxon>Actinomycetes</taxon>
        <taxon>Micrococcales</taxon>
        <taxon>Microbacteriaceae</taxon>
        <taxon>Terrimesophilobacter</taxon>
    </lineage>
</organism>
<protein>
    <submittedName>
        <fullName evidence="1">Uncharacterized protein</fullName>
    </submittedName>
</protein>
<evidence type="ECO:0000313" key="1">
    <source>
        <dbReference type="EMBL" id="TFB80184.1"/>
    </source>
</evidence>